<name>A0ABW3F440_9PROT</name>
<dbReference type="RefSeq" id="WP_379056466.1">
    <property type="nucleotide sequence ID" value="NZ_JBHTKB010000001.1"/>
</dbReference>
<protein>
    <submittedName>
        <fullName evidence="3">HD-GYP domain-containing protein</fullName>
    </submittedName>
</protein>
<dbReference type="Pfam" id="PF13487">
    <property type="entry name" value="HD_5"/>
    <property type="match status" value="1"/>
</dbReference>
<dbReference type="PANTHER" id="PTHR43155:SF2">
    <property type="entry name" value="CYCLIC DI-GMP PHOSPHODIESTERASE PA4108"/>
    <property type="match status" value="1"/>
</dbReference>
<sequence>MTTNALQRMRTGELALGMFVAELDIPWLDSPFILQGFLIENETQLSELRTLCREVMVDRNMSTGGHFVPLKREKATGVARTASARPQGERSASVSHSRTASTANSFLKVVHALREGKVPPVVDVHYAQTPSATAASAPAAARPDSAQAPQKHHQQASVSFWNRLCNWLYGLSTPQKKHADSDLIKLQKTAVAQPQTAASNTPVELEIVEVYPQFAKTEADTRDVFEKIALGTNVDLVHVSQSLDNMLQSIERNPDALLWLSRLRQSDDYAYNKALYVSINMMAFGHFLSLPRKQVKDLGMAGLFQDLGKIQIPAEILQKPGRLEESEFVLVMQHVQASLDTLRSNTDISADVMQIVAEHHERFDGSGYPNQLQGGEISLPGQIAGIMDTYCAMTSDKPYAKGMFSHQVLEHLYASKDQKFGASLIDQLIQFFGIYPVSSLVELNSGEVAVVIQQNQIRRLQPRVMILLDTQKVRMKSPVTLDLIQGPLTPGGEAYRIVRGLPPDCYGLNPAHYYD</sequence>
<dbReference type="PROSITE" id="PS51832">
    <property type="entry name" value="HD_GYP"/>
    <property type="match status" value="1"/>
</dbReference>
<dbReference type="SUPFAM" id="SSF109604">
    <property type="entry name" value="HD-domain/PDEase-like"/>
    <property type="match status" value="1"/>
</dbReference>
<dbReference type="InterPro" id="IPR037522">
    <property type="entry name" value="HD_GYP_dom"/>
</dbReference>
<gene>
    <name evidence="3" type="ORF">ACFQ1Z_06500</name>
</gene>
<dbReference type="Pfam" id="PF11871">
    <property type="entry name" value="DUF3391"/>
    <property type="match status" value="1"/>
</dbReference>
<dbReference type="Proteomes" id="UP001597128">
    <property type="component" value="Unassembled WGS sequence"/>
</dbReference>
<evidence type="ECO:0000313" key="4">
    <source>
        <dbReference type="Proteomes" id="UP001597128"/>
    </source>
</evidence>
<feature type="region of interest" description="Disordered" evidence="1">
    <location>
        <begin position="76"/>
        <end position="99"/>
    </location>
</feature>
<dbReference type="InterPro" id="IPR003607">
    <property type="entry name" value="HD/PDEase_dom"/>
</dbReference>
<comment type="caution">
    <text evidence="3">The sequence shown here is derived from an EMBL/GenBank/DDBJ whole genome shotgun (WGS) entry which is preliminary data.</text>
</comment>
<feature type="compositionally biased region" description="Polar residues" evidence="1">
    <location>
        <begin position="90"/>
        <end position="99"/>
    </location>
</feature>
<feature type="region of interest" description="Disordered" evidence="1">
    <location>
        <begin position="133"/>
        <end position="153"/>
    </location>
</feature>
<reference evidence="4" key="1">
    <citation type="journal article" date="2019" name="Int. J. Syst. Evol. Microbiol.">
        <title>The Global Catalogue of Microorganisms (GCM) 10K type strain sequencing project: providing services to taxonomists for standard genome sequencing and annotation.</title>
        <authorList>
            <consortium name="The Broad Institute Genomics Platform"/>
            <consortium name="The Broad Institute Genome Sequencing Center for Infectious Disease"/>
            <person name="Wu L."/>
            <person name="Ma J."/>
        </authorList>
    </citation>
    <scope>NUCLEOTIDE SEQUENCE [LARGE SCALE GENOMIC DNA]</scope>
    <source>
        <strain evidence="4">CCUG 58412</strain>
    </source>
</reference>
<evidence type="ECO:0000313" key="3">
    <source>
        <dbReference type="EMBL" id="MFD0913191.1"/>
    </source>
</evidence>
<accession>A0ABW3F440</accession>
<keyword evidence="4" id="KW-1185">Reference proteome</keyword>
<dbReference type="Gene3D" id="1.10.3210.10">
    <property type="entry name" value="Hypothetical protein af1432"/>
    <property type="match status" value="1"/>
</dbReference>
<feature type="domain" description="HD-GYP" evidence="2">
    <location>
        <begin position="246"/>
        <end position="444"/>
    </location>
</feature>
<feature type="compositionally biased region" description="Low complexity" evidence="1">
    <location>
        <begin position="133"/>
        <end position="149"/>
    </location>
</feature>
<dbReference type="PANTHER" id="PTHR43155">
    <property type="entry name" value="CYCLIC DI-GMP PHOSPHODIESTERASE PA4108-RELATED"/>
    <property type="match status" value="1"/>
</dbReference>
<dbReference type="CDD" id="cd00077">
    <property type="entry name" value="HDc"/>
    <property type="match status" value="1"/>
</dbReference>
<dbReference type="InterPro" id="IPR021812">
    <property type="entry name" value="DUF3391"/>
</dbReference>
<proteinExistence type="predicted"/>
<organism evidence="3 4">
    <name type="scientific">Methylophilus luteus</name>
    <dbReference type="NCBI Taxonomy" id="640108"/>
    <lineage>
        <taxon>Bacteria</taxon>
        <taxon>Pseudomonadati</taxon>
        <taxon>Pseudomonadota</taxon>
        <taxon>Betaproteobacteria</taxon>
        <taxon>Nitrosomonadales</taxon>
        <taxon>Methylophilaceae</taxon>
        <taxon>Methylophilus</taxon>
    </lineage>
</organism>
<dbReference type="EMBL" id="JBHTKB010000001">
    <property type="protein sequence ID" value="MFD0913191.1"/>
    <property type="molecule type" value="Genomic_DNA"/>
</dbReference>
<evidence type="ECO:0000259" key="2">
    <source>
        <dbReference type="PROSITE" id="PS51832"/>
    </source>
</evidence>
<evidence type="ECO:0000256" key="1">
    <source>
        <dbReference type="SAM" id="MobiDB-lite"/>
    </source>
</evidence>